<evidence type="ECO:0000256" key="2">
    <source>
        <dbReference type="ARBA" id="ARBA00011738"/>
    </source>
</evidence>
<dbReference type="NCBIfam" id="NF002644">
    <property type="entry name" value="PRK02315.1-5"/>
    <property type="match status" value="1"/>
</dbReference>
<reference evidence="5 6" key="1">
    <citation type="submission" date="2019-03" db="EMBL/GenBank/DDBJ databases">
        <title>Genomic Encyclopedia of Type Strains, Phase IV (KMG-IV): sequencing the most valuable type-strain genomes for metagenomic binning, comparative biology and taxonomic classification.</title>
        <authorList>
            <person name="Goeker M."/>
        </authorList>
    </citation>
    <scope>NUCLEOTIDE SEQUENCE [LARGE SCALE GENOMIC DNA]</scope>
    <source>
        <strain evidence="5 6">DSM 28697</strain>
    </source>
</reference>
<dbReference type="AlphaFoldDB" id="A0A4R6UBK7"/>
<comment type="function">
    <text evidence="4">Enables the recognition and targeting of unfolded and aggregated proteins to the ClpC protease or to other proteins involved in proteolysis. Acts negatively in the development of competence by binding ComK and recruiting it to the ClpCP protease. When overexpressed, inhibits sporulation. Also involved in Spx degradation by ClpC.</text>
</comment>
<dbReference type="HAMAP" id="MF_01124">
    <property type="entry name" value="MecA"/>
    <property type="match status" value="1"/>
</dbReference>
<comment type="caution">
    <text evidence="5">The sequence shown here is derived from an EMBL/GenBank/DDBJ whole genome shotgun (WGS) entry which is preliminary data.</text>
</comment>
<keyword evidence="6" id="KW-1185">Reference proteome</keyword>
<proteinExistence type="inferred from homology"/>
<dbReference type="Gene3D" id="3.30.70.1950">
    <property type="match status" value="1"/>
</dbReference>
<organism evidence="5 6">
    <name type="scientific">Aureibacillus halotolerans</name>
    <dbReference type="NCBI Taxonomy" id="1508390"/>
    <lineage>
        <taxon>Bacteria</taxon>
        <taxon>Bacillati</taxon>
        <taxon>Bacillota</taxon>
        <taxon>Bacilli</taxon>
        <taxon>Bacillales</taxon>
        <taxon>Bacillaceae</taxon>
        <taxon>Aureibacillus</taxon>
    </lineage>
</organism>
<dbReference type="Proteomes" id="UP000295632">
    <property type="component" value="Unassembled WGS sequence"/>
</dbReference>
<dbReference type="InterPro" id="IPR008681">
    <property type="entry name" value="Neg-reg_MecA"/>
</dbReference>
<evidence type="ECO:0000313" key="5">
    <source>
        <dbReference type="EMBL" id="TDQ42135.1"/>
    </source>
</evidence>
<comment type="similarity">
    <text evidence="1 4">Belongs to the MecA family.</text>
</comment>
<evidence type="ECO:0000256" key="4">
    <source>
        <dbReference type="HAMAP-Rule" id="MF_01124"/>
    </source>
</evidence>
<dbReference type="PIRSF" id="PIRSF029008">
    <property type="entry name" value="MecA"/>
    <property type="match status" value="1"/>
</dbReference>
<dbReference type="RefSeq" id="WP_133579025.1">
    <property type="nucleotide sequence ID" value="NZ_SNYJ01000002.1"/>
</dbReference>
<dbReference type="InterPro" id="IPR038471">
    <property type="entry name" value="MecA_C_sf"/>
</dbReference>
<dbReference type="GO" id="GO:0042174">
    <property type="term" value="P:negative regulation of sporulation resulting in formation of a cellular spore"/>
    <property type="evidence" value="ECO:0007669"/>
    <property type="project" value="UniProtKB-UniRule"/>
</dbReference>
<dbReference type="GO" id="GO:0045808">
    <property type="term" value="P:negative regulation of establishment of competence for transformation"/>
    <property type="evidence" value="ECO:0007669"/>
    <property type="project" value="UniProtKB-UniRule"/>
</dbReference>
<protein>
    <recommendedName>
        <fullName evidence="4">Adapter protein MecA</fullName>
    </recommendedName>
</protein>
<dbReference type="GO" id="GO:0030435">
    <property type="term" value="P:sporulation resulting in formation of a cellular spore"/>
    <property type="evidence" value="ECO:0007669"/>
    <property type="project" value="UniProtKB-KW"/>
</dbReference>
<dbReference type="GO" id="GO:0030420">
    <property type="term" value="P:establishment of competence for transformation"/>
    <property type="evidence" value="ECO:0007669"/>
    <property type="project" value="UniProtKB-KW"/>
</dbReference>
<accession>A0A4R6UBK7</accession>
<evidence type="ECO:0000256" key="1">
    <source>
        <dbReference type="ARBA" id="ARBA00005397"/>
    </source>
</evidence>
<keyword evidence="4" id="KW-0749">Sporulation</keyword>
<keyword evidence="3 4" id="KW-0178">Competence</keyword>
<dbReference type="EMBL" id="SNYJ01000002">
    <property type="protein sequence ID" value="TDQ42135.1"/>
    <property type="molecule type" value="Genomic_DNA"/>
</dbReference>
<sequence>MEIERINEHTVKFFVSYVDIEDRGFEREEIWYSRERSEELFWDMMDEVYHKEKFSMEGPLWIQVQAMEAGLEVIVTKAQFSKDGEKLELPLNDDNHIDIPVDDAMSEMVDTPTSSTSTEAKDEDTLDFVIRFNDLEDAIQLSHRFQFPTLHNELYSYDNNYYLYVMFNDDDEEEVQDNSLSLLLEYGTDSRVSVHRLQEYGNRLFTENALNQLKTYFQ</sequence>
<comment type="subunit">
    <text evidence="2 4">Homodimer.</text>
</comment>
<comment type="domain">
    <text evidence="4">The N-terminal domain has binding sites for ComK and probably for unfolded/aggregated proteins; the C-terminal domain interacts with ClpC.</text>
</comment>
<dbReference type="OrthoDB" id="2360201at2"/>
<dbReference type="GO" id="GO:0030674">
    <property type="term" value="F:protein-macromolecule adaptor activity"/>
    <property type="evidence" value="ECO:0007669"/>
    <property type="project" value="UniProtKB-UniRule"/>
</dbReference>
<name>A0A4R6UBK7_9BACI</name>
<evidence type="ECO:0000256" key="3">
    <source>
        <dbReference type="ARBA" id="ARBA00023287"/>
    </source>
</evidence>
<gene>
    <name evidence="4" type="primary">mecA</name>
    <name evidence="5" type="ORF">EV213_102165</name>
</gene>
<evidence type="ECO:0000313" key="6">
    <source>
        <dbReference type="Proteomes" id="UP000295632"/>
    </source>
</evidence>
<dbReference type="PANTHER" id="PTHR39161">
    <property type="entry name" value="ADAPTER PROTEIN MECA"/>
    <property type="match status" value="1"/>
</dbReference>
<dbReference type="Pfam" id="PF05389">
    <property type="entry name" value="MecA"/>
    <property type="match status" value="1"/>
</dbReference>
<dbReference type="PANTHER" id="PTHR39161:SF1">
    <property type="entry name" value="ADAPTER PROTEIN MECA 1"/>
    <property type="match status" value="1"/>
</dbReference>